<dbReference type="FunFam" id="3.40.50.2000:FF:000020">
    <property type="entry name" value="Glycosyltransferase"/>
    <property type="match status" value="1"/>
</dbReference>
<dbReference type="SUPFAM" id="SSF53756">
    <property type="entry name" value="UDP-Glycosyltransferase/glycogen phosphorylase"/>
    <property type="match status" value="2"/>
</dbReference>
<comment type="caution">
    <text evidence="3">The sequence shown here is derived from an EMBL/GenBank/DDBJ whole genome shotgun (WGS) entry which is preliminary data.</text>
</comment>
<evidence type="ECO:0000313" key="3">
    <source>
        <dbReference type="EMBL" id="GJN28754.1"/>
    </source>
</evidence>
<dbReference type="FunFam" id="3.40.50.2000:FF:000082">
    <property type="entry name" value="Glycosyltransferase"/>
    <property type="match status" value="1"/>
</dbReference>
<dbReference type="InterPro" id="IPR035595">
    <property type="entry name" value="UDP_glycos_trans_CS"/>
</dbReference>
<dbReference type="InterPro" id="IPR002213">
    <property type="entry name" value="UDP_glucos_trans"/>
</dbReference>
<comment type="similarity">
    <text evidence="1">Belongs to the UDP-glycosyltransferase family.</text>
</comment>
<dbReference type="CDD" id="cd03784">
    <property type="entry name" value="GT1_Gtf-like"/>
    <property type="match status" value="1"/>
</dbReference>
<evidence type="ECO:0000256" key="1">
    <source>
        <dbReference type="ARBA" id="ARBA00009995"/>
    </source>
</evidence>
<dbReference type="AlphaFoldDB" id="A0AAV5EZ99"/>
<keyword evidence="2" id="KW-0808">Transferase</keyword>
<dbReference type="PANTHER" id="PTHR48048">
    <property type="entry name" value="GLYCOSYLTRANSFERASE"/>
    <property type="match status" value="1"/>
</dbReference>
<dbReference type="InterPro" id="IPR050481">
    <property type="entry name" value="UDP-glycosyltransf_plant"/>
</dbReference>
<dbReference type="GO" id="GO:0035251">
    <property type="term" value="F:UDP-glucosyltransferase activity"/>
    <property type="evidence" value="ECO:0007669"/>
    <property type="project" value="InterPro"/>
</dbReference>
<sequence length="607" mass="66790">MLEAITNGVPLLCWPLYAEQKFNKVLITDVMGIGVEMEGYRTGFINAKEVEGKVRLVIESREGKELRAQALARKNEAKAALEDGGSSQAAFVQFLDDFVYLTQSNRSRPRSTLSPMDKTSMAKKKQQTVVLYPGPGVGHVTPMLHLTKVFLRHGYDVTMVLVEPPSESPDYRIIDVDSLAASNPAINFHSLPPVPDTGLAGSGKPPFLQTLLLLQRYNDELERFLRSIVPRHRLHSLVTGMFSTYAVDVATNLGVPVYTFFASAAAFLAVVTQLPEVLAGRQEGLKALGDAPIEFRGVPPIPASHLVKDVLEHPEEDELCKAEVDVWNRTVDTHGVLVNTFESLETRAVQALRDPHQCVVPGREMPPIYCVGPLIGGGHGTSAATDEAGVERHDECLAWLDAQPNRSVVFLCFGSRGTHSAEQIREIAVGLENSGQRFLWAVRRPPGINDSDNFDTLFPDGFLERTKHRGLVVESWAPQVDVLHHPATGAFVTHCGWNSTLEGVTAGVPMLCWPLYAEQMFNKVLMTQDMGVGVEEEYMGGFIKAEEVEAKVRLVMMEESEEGRQLRKRVAARKQQAKAALEGSGTSLTAFVRFLADSANLRDQLGK</sequence>
<name>A0AAV5EZ99_ELECO</name>
<dbReference type="Proteomes" id="UP001054889">
    <property type="component" value="Unassembled WGS sequence"/>
</dbReference>
<dbReference type="Pfam" id="PF00201">
    <property type="entry name" value="UDPGT"/>
    <property type="match status" value="1"/>
</dbReference>
<keyword evidence="4" id="KW-1185">Reference proteome</keyword>
<proteinExistence type="inferred from homology"/>
<reference evidence="3" key="2">
    <citation type="submission" date="2021-12" db="EMBL/GenBank/DDBJ databases">
        <title>Resequencing data analysis of finger millet.</title>
        <authorList>
            <person name="Hatakeyama M."/>
            <person name="Aluri S."/>
            <person name="Balachadran M.T."/>
            <person name="Sivarajan S.R."/>
            <person name="Poveda L."/>
            <person name="Shimizu-Inatsugi R."/>
            <person name="Schlapbach R."/>
            <person name="Sreeman S.M."/>
            <person name="Shimizu K.K."/>
        </authorList>
    </citation>
    <scope>NUCLEOTIDE SEQUENCE</scope>
</reference>
<dbReference type="PANTHER" id="PTHR48048:SF15">
    <property type="entry name" value="GLYCOSYLTRANSFERASE"/>
    <property type="match status" value="1"/>
</dbReference>
<gene>
    <name evidence="3" type="primary">gb16916</name>
    <name evidence="3" type="ORF">PR202_gb16916</name>
</gene>
<accession>A0AAV5EZ99</accession>
<reference evidence="3" key="1">
    <citation type="journal article" date="2018" name="DNA Res.">
        <title>Multiple hybrid de novo genome assembly of finger millet, an orphan allotetraploid crop.</title>
        <authorList>
            <person name="Hatakeyama M."/>
            <person name="Aluri S."/>
            <person name="Balachadran M.T."/>
            <person name="Sivarajan S.R."/>
            <person name="Patrignani A."/>
            <person name="Gruter S."/>
            <person name="Poveda L."/>
            <person name="Shimizu-Inatsugi R."/>
            <person name="Baeten J."/>
            <person name="Francoijs K.J."/>
            <person name="Nataraja K.N."/>
            <person name="Reddy Y.A.N."/>
            <person name="Phadnis S."/>
            <person name="Ravikumar R.L."/>
            <person name="Schlapbach R."/>
            <person name="Sreeman S.M."/>
            <person name="Shimizu K.K."/>
        </authorList>
    </citation>
    <scope>NUCLEOTIDE SEQUENCE</scope>
</reference>
<organism evidence="3 4">
    <name type="scientific">Eleusine coracana subsp. coracana</name>
    <dbReference type="NCBI Taxonomy" id="191504"/>
    <lineage>
        <taxon>Eukaryota</taxon>
        <taxon>Viridiplantae</taxon>
        <taxon>Streptophyta</taxon>
        <taxon>Embryophyta</taxon>
        <taxon>Tracheophyta</taxon>
        <taxon>Spermatophyta</taxon>
        <taxon>Magnoliopsida</taxon>
        <taxon>Liliopsida</taxon>
        <taxon>Poales</taxon>
        <taxon>Poaceae</taxon>
        <taxon>PACMAD clade</taxon>
        <taxon>Chloridoideae</taxon>
        <taxon>Cynodonteae</taxon>
        <taxon>Eleusininae</taxon>
        <taxon>Eleusine</taxon>
    </lineage>
</organism>
<protein>
    <recommendedName>
        <fullName evidence="5">Glycosyltransferase</fullName>
    </recommendedName>
</protein>
<dbReference type="PROSITE" id="PS00375">
    <property type="entry name" value="UDPGT"/>
    <property type="match status" value="1"/>
</dbReference>
<evidence type="ECO:0000256" key="2">
    <source>
        <dbReference type="ARBA" id="ARBA00022679"/>
    </source>
</evidence>
<evidence type="ECO:0008006" key="5">
    <source>
        <dbReference type="Google" id="ProtNLM"/>
    </source>
</evidence>
<dbReference type="EMBL" id="BQKI01000081">
    <property type="protein sequence ID" value="GJN28754.1"/>
    <property type="molecule type" value="Genomic_DNA"/>
</dbReference>
<evidence type="ECO:0000313" key="4">
    <source>
        <dbReference type="Proteomes" id="UP001054889"/>
    </source>
</evidence>
<dbReference type="Gene3D" id="3.40.50.2000">
    <property type="entry name" value="Glycogen Phosphorylase B"/>
    <property type="match status" value="3"/>
</dbReference>